<dbReference type="Pfam" id="PF02636">
    <property type="entry name" value="Methyltransf_28"/>
    <property type="match status" value="1"/>
</dbReference>
<evidence type="ECO:0008006" key="5">
    <source>
        <dbReference type="Google" id="ProtNLM"/>
    </source>
</evidence>
<evidence type="ECO:0000256" key="1">
    <source>
        <dbReference type="ARBA" id="ARBA00022603"/>
    </source>
</evidence>
<reference evidence="3 4" key="1">
    <citation type="submission" date="2021-01" db="EMBL/GenBank/DDBJ databases">
        <title>Whole genome shotgun sequence of Actinoplanes durhamensis NBRC 14914.</title>
        <authorList>
            <person name="Komaki H."/>
            <person name="Tamura T."/>
        </authorList>
    </citation>
    <scope>NUCLEOTIDE SEQUENCE [LARGE SCALE GENOMIC DNA]</scope>
    <source>
        <strain evidence="3 4">NBRC 14914</strain>
    </source>
</reference>
<comment type="caution">
    <text evidence="3">The sequence shown here is derived from an EMBL/GenBank/DDBJ whole genome shotgun (WGS) entry which is preliminary data.</text>
</comment>
<evidence type="ECO:0000256" key="2">
    <source>
        <dbReference type="ARBA" id="ARBA00022679"/>
    </source>
</evidence>
<organism evidence="3 4">
    <name type="scientific">Paractinoplanes durhamensis</name>
    <dbReference type="NCBI Taxonomy" id="113563"/>
    <lineage>
        <taxon>Bacteria</taxon>
        <taxon>Bacillati</taxon>
        <taxon>Actinomycetota</taxon>
        <taxon>Actinomycetes</taxon>
        <taxon>Micromonosporales</taxon>
        <taxon>Micromonosporaceae</taxon>
        <taxon>Paractinoplanes</taxon>
    </lineage>
</organism>
<dbReference type="InterPro" id="IPR029063">
    <property type="entry name" value="SAM-dependent_MTases_sf"/>
</dbReference>
<name>A0ABQ3Z7N8_9ACTN</name>
<dbReference type="InterPro" id="IPR038375">
    <property type="entry name" value="NDUFAF7_sf"/>
</dbReference>
<dbReference type="SUPFAM" id="SSF53335">
    <property type="entry name" value="S-adenosyl-L-methionine-dependent methyltransferases"/>
    <property type="match status" value="1"/>
</dbReference>
<keyword evidence="1" id="KW-0489">Methyltransferase</keyword>
<sequence>MGAYGVRVTGWRAAMAAGLYGPAGFFKRASTGPAEHFRTSVHASPLFAGALLRLVERVDTALGHPKVFDLVDVGAGRGELLSTLRDLLPAGLAERARLTAVEVVPRPAGLDPAIGWHPDIPGNIVGLLIATEWLDNVPLDVADVDDHGRLRKVLVDPVTGTETLGGPIDAADLFWLSRWWPQPGRAEIGWPRDAAWADAVGQIRRGCALAVDYGHRRDRRPALGTLTGYRGGRQVVPMPDGSCDVTAHVAMDAVAAAAGTPYAISTQREALKALGVDGARPSLDLAHSDPGGYVRALAAAGAAAELIEPAGLGGHWWLLHSVGLEARGSMLP</sequence>
<evidence type="ECO:0000313" key="3">
    <source>
        <dbReference type="EMBL" id="GIE05835.1"/>
    </source>
</evidence>
<keyword evidence="2" id="KW-0808">Transferase</keyword>
<gene>
    <name evidence="3" type="ORF">Adu01nite_71850</name>
</gene>
<keyword evidence="4" id="KW-1185">Reference proteome</keyword>
<dbReference type="Proteomes" id="UP000637628">
    <property type="component" value="Unassembled WGS sequence"/>
</dbReference>
<accession>A0ABQ3Z7N8</accession>
<evidence type="ECO:0000313" key="4">
    <source>
        <dbReference type="Proteomes" id="UP000637628"/>
    </source>
</evidence>
<dbReference type="PANTHER" id="PTHR12049">
    <property type="entry name" value="PROTEIN ARGININE METHYLTRANSFERASE NDUFAF7, MITOCHONDRIAL"/>
    <property type="match status" value="1"/>
</dbReference>
<protein>
    <recommendedName>
        <fullName evidence="5">SAM-dependent MidA family methyltransferase</fullName>
    </recommendedName>
</protein>
<dbReference type="EMBL" id="BOML01000058">
    <property type="protein sequence ID" value="GIE05835.1"/>
    <property type="molecule type" value="Genomic_DNA"/>
</dbReference>
<proteinExistence type="predicted"/>
<dbReference type="PANTHER" id="PTHR12049:SF7">
    <property type="entry name" value="PROTEIN ARGININE METHYLTRANSFERASE NDUFAF7, MITOCHONDRIAL"/>
    <property type="match status" value="1"/>
</dbReference>
<dbReference type="InterPro" id="IPR003788">
    <property type="entry name" value="NDUFAF7"/>
</dbReference>
<dbReference type="Gene3D" id="3.40.50.12710">
    <property type="match status" value="1"/>
</dbReference>